<evidence type="ECO:0000313" key="2">
    <source>
        <dbReference type="Proteomes" id="UP000063789"/>
    </source>
</evidence>
<dbReference type="Gene3D" id="1.10.10.2390">
    <property type="match status" value="1"/>
</dbReference>
<evidence type="ECO:0008006" key="3">
    <source>
        <dbReference type="Google" id="ProtNLM"/>
    </source>
</evidence>
<organism evidence="1 2">
    <name type="scientific">Gordonia phthalatica</name>
    <dbReference type="NCBI Taxonomy" id="1136941"/>
    <lineage>
        <taxon>Bacteria</taxon>
        <taxon>Bacillati</taxon>
        <taxon>Actinomycetota</taxon>
        <taxon>Actinomycetes</taxon>
        <taxon>Mycobacteriales</taxon>
        <taxon>Gordoniaceae</taxon>
        <taxon>Gordonia</taxon>
    </lineage>
</organism>
<dbReference type="OrthoDB" id="4350726at2"/>
<dbReference type="KEGG" id="goq:ACH46_16910"/>
<sequence>MAPSLFDNVIKWIRAGYPEGIPASDYPPLLALLTPLLSESEITDVVLGLALEHGTDTPATPERIRDAIHAVTEQSPSEDAIRQVSARLAAAGWPLTDHVKVSE</sequence>
<keyword evidence="2" id="KW-1185">Reference proteome</keyword>
<dbReference type="EMBL" id="CP011853">
    <property type="protein sequence ID" value="ALG85858.1"/>
    <property type="molecule type" value="Genomic_DNA"/>
</dbReference>
<reference evidence="1 2" key="2">
    <citation type="journal article" date="2017" name="Int. J. Syst. Evol. Microbiol.">
        <title>Gordonia phthalatica sp. nov., a di-n-butyl phthalate-degrading bacterium isolated from activated sludge.</title>
        <authorList>
            <person name="Jin D."/>
            <person name="Kong X."/>
            <person name="Jia M."/>
            <person name="Yu X."/>
            <person name="Wang X."/>
            <person name="Zhuang X."/>
            <person name="Deng Y."/>
            <person name="Bai Z."/>
        </authorList>
    </citation>
    <scope>NUCLEOTIDE SEQUENCE [LARGE SCALE GENOMIC DNA]</scope>
    <source>
        <strain evidence="1 2">QH-11</strain>
    </source>
</reference>
<accession>A0A0N9NBQ4</accession>
<protein>
    <recommendedName>
        <fullName evidence="3">Endonuclease</fullName>
    </recommendedName>
</protein>
<proteinExistence type="predicted"/>
<dbReference type="Proteomes" id="UP000063789">
    <property type="component" value="Chromosome"/>
</dbReference>
<gene>
    <name evidence="1" type="ORF">ACH46_16910</name>
</gene>
<dbReference type="RefSeq" id="WP_062393955.1">
    <property type="nucleotide sequence ID" value="NZ_CP011853.1"/>
</dbReference>
<name>A0A0N9NBQ4_9ACTN</name>
<dbReference type="AlphaFoldDB" id="A0A0N9NBQ4"/>
<dbReference type="STRING" id="1136941.ACH46_16910"/>
<dbReference type="Pfam" id="PF11829">
    <property type="entry name" value="DUF3349"/>
    <property type="match status" value="1"/>
</dbReference>
<dbReference type="InterPro" id="IPR021784">
    <property type="entry name" value="DUF3349"/>
</dbReference>
<dbReference type="Gene3D" id="6.10.140.2080">
    <property type="match status" value="1"/>
</dbReference>
<dbReference type="PATRIC" id="fig|1136941.3.peg.3455"/>
<reference evidence="2" key="1">
    <citation type="submission" date="2015-06" db="EMBL/GenBank/DDBJ databases">
        <title>Complete genome sequence and metabolic analysis of phthalate degradation pathway in Gordonia sp. QH-11.</title>
        <authorList>
            <person name="Jin D."/>
            <person name="Kong X."/>
            <person name="Bai Z."/>
        </authorList>
    </citation>
    <scope>NUCLEOTIDE SEQUENCE [LARGE SCALE GENOMIC DNA]</scope>
    <source>
        <strain evidence="2">QH-11</strain>
    </source>
</reference>
<evidence type="ECO:0000313" key="1">
    <source>
        <dbReference type="EMBL" id="ALG85858.1"/>
    </source>
</evidence>